<keyword evidence="1" id="KW-1133">Transmembrane helix</keyword>
<keyword evidence="1" id="KW-0472">Membrane</keyword>
<reference evidence="2 3" key="1">
    <citation type="journal article" date="2020" name="Sci. Rep.">
        <title>A novel cyanobacterial geosmin producer, revising GeoA distribution and dispersion patterns in Bacteria.</title>
        <authorList>
            <person name="Churro C."/>
            <person name="Semedo-Aguiar A.P."/>
            <person name="Silva A.D."/>
            <person name="Pereira-Leal J.B."/>
            <person name="Leite R.B."/>
        </authorList>
    </citation>
    <scope>NUCLEOTIDE SEQUENCE [LARGE SCALE GENOMIC DNA]</scope>
    <source>
        <strain evidence="2 3">IPMA8</strain>
    </source>
</reference>
<evidence type="ECO:0000256" key="1">
    <source>
        <dbReference type="SAM" id="Phobius"/>
    </source>
</evidence>
<name>A0ABX2CYV3_9CYAN</name>
<dbReference type="RefSeq" id="WP_172189093.1">
    <property type="nucleotide sequence ID" value="NZ_CAWPPK010000273.1"/>
</dbReference>
<evidence type="ECO:0000313" key="2">
    <source>
        <dbReference type="EMBL" id="NQE35579.1"/>
    </source>
</evidence>
<dbReference type="EMBL" id="SRRZ01000059">
    <property type="protein sequence ID" value="NQE35579.1"/>
    <property type="molecule type" value="Genomic_DNA"/>
</dbReference>
<feature type="transmembrane region" description="Helical" evidence="1">
    <location>
        <begin position="81"/>
        <end position="101"/>
    </location>
</feature>
<evidence type="ECO:0008006" key="4">
    <source>
        <dbReference type="Google" id="ProtNLM"/>
    </source>
</evidence>
<dbReference type="Proteomes" id="UP000702425">
    <property type="component" value="Unassembled WGS sequence"/>
</dbReference>
<dbReference type="PANTHER" id="PTHR41386:SF1">
    <property type="entry name" value="MEMBRANE PROTEIN"/>
    <property type="match status" value="1"/>
</dbReference>
<keyword evidence="3" id="KW-1185">Reference proteome</keyword>
<proteinExistence type="predicted"/>
<accession>A0ABX2CYV3</accession>
<comment type="caution">
    <text evidence="2">The sequence shown here is derived from an EMBL/GenBank/DDBJ whole genome shotgun (WGS) entry which is preliminary data.</text>
</comment>
<gene>
    <name evidence="2" type="ORF">E5S67_03314</name>
</gene>
<dbReference type="Pfam" id="PF06210">
    <property type="entry name" value="DUF1003"/>
    <property type="match status" value="1"/>
</dbReference>
<feature type="transmembrane region" description="Helical" evidence="1">
    <location>
        <begin position="48"/>
        <end position="69"/>
    </location>
</feature>
<dbReference type="InterPro" id="IPR010406">
    <property type="entry name" value="DUF1003"/>
</dbReference>
<sequence>MKSTQSKSVNAKVKTASHQMPLQLTLQKPEEKALTRGQHLADTLAAKVGSWPFLIGQTVVLAGWVGANLTPGLPHWDQQPFILLNLVFSFASAYTAPIVLMSQNRQSDDEREQNLYNHQVNLKAAHDVVLLHEKIDRLSHHIPDLMEKLNQQQPSVSPIKVMVMPAPVKAITEGNEAAKPSASDRKQKPEVPILLPQVFKSKFDSSKYAEVMPILLPTQKPLTHSVSASTYFKL</sequence>
<evidence type="ECO:0000313" key="3">
    <source>
        <dbReference type="Proteomes" id="UP000702425"/>
    </source>
</evidence>
<protein>
    <recommendedName>
        <fullName evidence="4">DUF1003 domain-containing protein</fullName>
    </recommendedName>
</protein>
<dbReference type="PANTHER" id="PTHR41386">
    <property type="entry name" value="INTEGRAL MEMBRANE PROTEIN-RELATED"/>
    <property type="match status" value="1"/>
</dbReference>
<organism evidence="2 3">
    <name type="scientific">Microcoleus asticus IPMA8</name>
    <dbReference type="NCBI Taxonomy" id="2563858"/>
    <lineage>
        <taxon>Bacteria</taxon>
        <taxon>Bacillati</taxon>
        <taxon>Cyanobacteriota</taxon>
        <taxon>Cyanophyceae</taxon>
        <taxon>Oscillatoriophycideae</taxon>
        <taxon>Oscillatoriales</taxon>
        <taxon>Microcoleaceae</taxon>
        <taxon>Microcoleus</taxon>
        <taxon>Microcoleus asticus</taxon>
    </lineage>
</organism>
<keyword evidence="1" id="KW-0812">Transmembrane</keyword>